<feature type="non-terminal residue" evidence="1">
    <location>
        <position position="1"/>
    </location>
</feature>
<name>A0A0K2UCL7_LEPSM</name>
<reference evidence="1" key="1">
    <citation type="submission" date="2014-05" db="EMBL/GenBank/DDBJ databases">
        <authorList>
            <person name="Chronopoulou M."/>
        </authorList>
    </citation>
    <scope>NUCLEOTIDE SEQUENCE</scope>
    <source>
        <tissue evidence="1">Whole organism</tissue>
    </source>
</reference>
<accession>A0A0K2UCL7</accession>
<sequence length="114" mass="12093">KPFTLFGVLGTQTPCSSLGDILITLIEVLGTRATCSSLYPVSISLDVPSSNSGWSRGDTIAHPLSNDVNGRVGKTGNQNFIGLNPLLMMRSLTRTHTSLLVRDHGSLPSSTNPN</sequence>
<proteinExistence type="predicted"/>
<organism evidence="1">
    <name type="scientific">Lepeophtheirus salmonis</name>
    <name type="common">Salmon louse</name>
    <name type="synonym">Caligus salmonis</name>
    <dbReference type="NCBI Taxonomy" id="72036"/>
    <lineage>
        <taxon>Eukaryota</taxon>
        <taxon>Metazoa</taxon>
        <taxon>Ecdysozoa</taxon>
        <taxon>Arthropoda</taxon>
        <taxon>Crustacea</taxon>
        <taxon>Multicrustacea</taxon>
        <taxon>Hexanauplia</taxon>
        <taxon>Copepoda</taxon>
        <taxon>Siphonostomatoida</taxon>
        <taxon>Caligidae</taxon>
        <taxon>Lepeophtheirus</taxon>
    </lineage>
</organism>
<dbReference type="AlphaFoldDB" id="A0A0K2UCL7"/>
<dbReference type="EMBL" id="HACA01018623">
    <property type="protein sequence ID" value="CDW35984.1"/>
    <property type="molecule type" value="Transcribed_RNA"/>
</dbReference>
<evidence type="ECO:0000313" key="1">
    <source>
        <dbReference type="EMBL" id="CDW35984.1"/>
    </source>
</evidence>
<protein>
    <submittedName>
        <fullName evidence="1">Uncharacterized protein</fullName>
    </submittedName>
</protein>